<name>A0AAV2WQ94_MYCNE</name>
<dbReference type="PIRSF" id="PIRSF002583">
    <property type="entry name" value="Hsp90"/>
    <property type="match status" value="1"/>
</dbReference>
<feature type="domain" description="Histidine kinase/HSP90-like ATPase" evidence="12">
    <location>
        <begin position="28"/>
        <end position="195"/>
    </location>
</feature>
<dbReference type="FunFam" id="3.30.230.80:FF:000002">
    <property type="entry name" value="Molecular chaperone HtpG"/>
    <property type="match status" value="1"/>
</dbReference>
<comment type="subcellular location">
    <subcellularLocation>
        <location evidence="1 10">Cytoplasm</location>
    </subcellularLocation>
</comment>
<evidence type="ECO:0000256" key="5">
    <source>
        <dbReference type="ARBA" id="ARBA00022840"/>
    </source>
</evidence>
<feature type="binding site" evidence="11">
    <location>
        <begin position="101"/>
        <end position="102"/>
    </location>
    <ligand>
        <name>ATP</name>
        <dbReference type="ChEBI" id="CHEBI:30616"/>
    </ligand>
</feature>
<dbReference type="GO" id="GO:0005524">
    <property type="term" value="F:ATP binding"/>
    <property type="evidence" value="ECO:0007669"/>
    <property type="project" value="UniProtKB-UniRule"/>
</dbReference>
<dbReference type="SUPFAM" id="SSF110942">
    <property type="entry name" value="HSP90 C-terminal domain"/>
    <property type="match status" value="1"/>
</dbReference>
<dbReference type="InterPro" id="IPR003594">
    <property type="entry name" value="HATPase_dom"/>
</dbReference>
<dbReference type="GO" id="GO:0005737">
    <property type="term" value="C:cytoplasm"/>
    <property type="evidence" value="ECO:0007669"/>
    <property type="project" value="UniProtKB-SubCell"/>
</dbReference>
<dbReference type="InterPro" id="IPR020568">
    <property type="entry name" value="Ribosomal_Su5_D2-typ_SF"/>
</dbReference>
<dbReference type="InterPro" id="IPR020575">
    <property type="entry name" value="Hsp90_N"/>
</dbReference>
<dbReference type="GO" id="GO:0016887">
    <property type="term" value="F:ATP hydrolysis activity"/>
    <property type="evidence" value="ECO:0007669"/>
    <property type="project" value="InterPro"/>
</dbReference>
<dbReference type="Gene3D" id="1.20.120.790">
    <property type="entry name" value="Heat shock protein 90, C-terminal domain"/>
    <property type="match status" value="1"/>
</dbReference>
<evidence type="ECO:0000256" key="4">
    <source>
        <dbReference type="ARBA" id="ARBA00022741"/>
    </source>
</evidence>
<gene>
    <name evidence="10" type="primary">htpG</name>
    <name evidence="13" type="ORF">BN1047_04130</name>
</gene>
<comment type="subunit">
    <text evidence="10">Homodimer.</text>
</comment>
<dbReference type="InterPro" id="IPR036890">
    <property type="entry name" value="HATPase_C_sf"/>
</dbReference>
<feature type="binding site" evidence="11">
    <location>
        <position position="86"/>
    </location>
    <ligand>
        <name>ATP</name>
        <dbReference type="ChEBI" id="CHEBI:30616"/>
    </ligand>
</feature>
<dbReference type="HAMAP" id="MF_00505">
    <property type="entry name" value="HSP90"/>
    <property type="match status" value="1"/>
</dbReference>
<dbReference type="InterPro" id="IPR037196">
    <property type="entry name" value="HSP90_C"/>
</dbReference>
<keyword evidence="3 10" id="KW-0963">Cytoplasm</keyword>
<dbReference type="CDD" id="cd16927">
    <property type="entry name" value="HATPase_Hsp90-like"/>
    <property type="match status" value="1"/>
</dbReference>
<evidence type="ECO:0000256" key="2">
    <source>
        <dbReference type="ARBA" id="ARBA00008239"/>
    </source>
</evidence>
<reference evidence="13" key="1">
    <citation type="submission" date="2014-05" db="EMBL/GenBank/DDBJ databases">
        <authorList>
            <person name="Urmite Genomes"/>
        </authorList>
    </citation>
    <scope>NUCLEOTIDE SEQUENCE</scope>
    <source>
        <strain evidence="13">DSM 44074</strain>
    </source>
</reference>
<dbReference type="Gene3D" id="3.30.565.10">
    <property type="entry name" value="Histidine kinase-like ATPase, C-terminal domain"/>
    <property type="match status" value="1"/>
</dbReference>
<dbReference type="PRINTS" id="PR00775">
    <property type="entry name" value="HEATSHOCK90"/>
</dbReference>
<comment type="function">
    <text evidence="8 10">Molecular chaperone. Has ATPase activity.</text>
</comment>
<feature type="region of interest" description="A; substrate-binding" evidence="10">
    <location>
        <begin position="1"/>
        <end position="362"/>
    </location>
</feature>
<feature type="binding site" evidence="11">
    <location>
        <position position="185"/>
    </location>
    <ligand>
        <name>ATP</name>
        <dbReference type="ChEBI" id="CHEBI:30616"/>
    </ligand>
</feature>
<dbReference type="SUPFAM" id="SSF55874">
    <property type="entry name" value="ATPase domain of HSP90 chaperone/DNA topoisomerase II/histidine kinase"/>
    <property type="match status" value="1"/>
</dbReference>
<evidence type="ECO:0000256" key="1">
    <source>
        <dbReference type="ARBA" id="ARBA00004496"/>
    </source>
</evidence>
<evidence type="ECO:0000256" key="10">
    <source>
        <dbReference type="HAMAP-Rule" id="MF_00505"/>
    </source>
</evidence>
<dbReference type="SMART" id="SM00387">
    <property type="entry name" value="HATPase_c"/>
    <property type="match status" value="1"/>
</dbReference>
<feature type="binding site" evidence="11">
    <location>
        <position position="39"/>
    </location>
    <ligand>
        <name>ATP</name>
        <dbReference type="ChEBI" id="CHEBI:30616"/>
    </ligand>
</feature>
<dbReference type="NCBIfam" id="NF003555">
    <property type="entry name" value="PRK05218.1"/>
    <property type="match status" value="1"/>
</dbReference>
<dbReference type="Gene3D" id="3.30.230.80">
    <property type="match status" value="1"/>
</dbReference>
<comment type="similarity">
    <text evidence="2 10">Belongs to the heat shock protein 90 family.</text>
</comment>
<evidence type="ECO:0000256" key="8">
    <source>
        <dbReference type="ARBA" id="ARBA00058590"/>
    </source>
</evidence>
<dbReference type="FunFam" id="3.30.565.10:FF:000009">
    <property type="entry name" value="Molecular chaperone HtpG"/>
    <property type="match status" value="1"/>
</dbReference>
<evidence type="ECO:0000256" key="3">
    <source>
        <dbReference type="ARBA" id="ARBA00022490"/>
    </source>
</evidence>
<evidence type="ECO:0000259" key="12">
    <source>
        <dbReference type="SMART" id="SM00387"/>
    </source>
</evidence>
<organism evidence="13 14">
    <name type="scientific">Mycolicibacterium neoaurum</name>
    <name type="common">Mycobacterium neoaurum</name>
    <dbReference type="NCBI Taxonomy" id="1795"/>
    <lineage>
        <taxon>Bacteria</taxon>
        <taxon>Bacillati</taxon>
        <taxon>Actinomycetota</taxon>
        <taxon>Actinomycetes</taxon>
        <taxon>Mycobacteriales</taxon>
        <taxon>Mycobacteriaceae</taxon>
        <taxon>Mycolicibacterium</taxon>
    </lineage>
</organism>
<protein>
    <recommendedName>
        <fullName evidence="9 10">Chaperone protein HtpG</fullName>
    </recommendedName>
    <alternativeName>
        <fullName evidence="10">Heat shock protein HtpG</fullName>
    </alternativeName>
    <alternativeName>
        <fullName evidence="10">High temperature protein G</fullName>
    </alternativeName>
</protein>
<feature type="region of interest" description="C" evidence="10">
    <location>
        <begin position="572"/>
        <end position="647"/>
    </location>
</feature>
<reference evidence="13" key="2">
    <citation type="submission" date="2015-09" db="EMBL/GenBank/DDBJ databases">
        <title>Draft genome sequence of Mycobacterium neoaurum DSM 44074.</title>
        <authorList>
            <person name="Croce O."/>
            <person name="Robert C."/>
            <person name="Raoult D."/>
            <person name="Drancourt M."/>
        </authorList>
    </citation>
    <scope>NUCLEOTIDE SEQUENCE</scope>
    <source>
        <strain evidence="13">DSM 44074</strain>
    </source>
</reference>
<dbReference type="EMBL" id="LK021340">
    <property type="protein sequence ID" value="CDQ46225.1"/>
    <property type="molecule type" value="Genomic_DNA"/>
</dbReference>
<evidence type="ECO:0000256" key="11">
    <source>
        <dbReference type="PIRSR" id="PIRSR002583-1"/>
    </source>
</evidence>
<keyword evidence="5 10" id="KW-0067">ATP-binding</keyword>
<feature type="binding site" evidence="11">
    <location>
        <position position="362"/>
    </location>
    <ligand>
        <name>ATP</name>
        <dbReference type="ChEBI" id="CHEBI:30616"/>
    </ligand>
</feature>
<proteinExistence type="inferred from homology"/>
<keyword evidence="6 10" id="KW-0346">Stress response</keyword>
<dbReference type="PANTHER" id="PTHR11528">
    <property type="entry name" value="HEAT SHOCK PROTEIN 90 FAMILY MEMBER"/>
    <property type="match status" value="1"/>
</dbReference>
<feature type="binding site" evidence="11">
    <location>
        <position position="81"/>
    </location>
    <ligand>
        <name>ATP</name>
        <dbReference type="ChEBI" id="CHEBI:30616"/>
    </ligand>
</feature>
<dbReference type="RefSeq" id="WP_030134778.1">
    <property type="nucleotide sequence ID" value="NZ_LK021340.1"/>
</dbReference>
<evidence type="ECO:0000256" key="9">
    <source>
        <dbReference type="ARBA" id="ARBA00070675"/>
    </source>
</evidence>
<comment type="caution">
    <text evidence="10">Lacks conserved residue(s) required for the propagation of feature annotation.</text>
</comment>
<accession>A0AAV2WQ94</accession>
<dbReference type="Pfam" id="PF00183">
    <property type="entry name" value="HSP90"/>
    <property type="match status" value="1"/>
</dbReference>
<feature type="binding site" evidence="11">
    <location>
        <position position="100"/>
    </location>
    <ligand>
        <name>ATP</name>
        <dbReference type="ChEBI" id="CHEBI:30616"/>
    </ligand>
</feature>
<dbReference type="Pfam" id="PF13589">
    <property type="entry name" value="HATPase_c_3"/>
    <property type="match status" value="1"/>
</dbReference>
<sequence length="647" mass="71720">MSEQVEQREFQAEARQLLQLMVHSIYSNKDSFLRELVSNASDALDKLRLASYQDKDLDVDTSDLHIDIDPDASARTLTIRDNGIGMSRDEVVDLIGTLAKSGTGELRRKLSEAKQAGDAAGGRSGTGDVADLIGQFGIGFYSTFMVADKVDLVTRKAGESTATRWESSGDGTYTIATVDDAPQGTSVTLHLKPEDADDELHDYTAPWKIRQLVKKYSDFISWPIRMEVEKTVPAPEGAEEGTPPTVTTEIETINSRIALWAKPKSEVSDEEYKEFYRHIAHAWDDPLDVIAMKAEGTFEYQALLFIPSQAPFDLFNRDGNTGVQLYVKRVFIMGDCDELMPEYLRFVKGVVDAQDMSLNVSREILQQDRQIKVIRRSLTKKMLSAIKDLQANRPDDYATFWTQFGRAFKEGLLSDADNRDTLLALSSFASTHSEDSPTTLAEYVSRMKDDQEQIFYATGESRQLLERSPHLEAFKAKGYEVLLLTDPVDEVWVESVPEFDGKTLQSVAKGEVDLSGDEADKPDTGDFAELLTWLQETLDEHVKEVRLSTRLTSSPACLITDTFGITPQLARMYRASGQDVPVGKRILELNPEHALVKGLRDGLASGAEGLSDAAELLYGTALLAEGGSLDDPARFAAILADRLAKTI</sequence>
<dbReference type="AlphaFoldDB" id="A0AAV2WQ94"/>
<dbReference type="Proteomes" id="UP000028864">
    <property type="component" value="Unassembled WGS sequence"/>
</dbReference>
<dbReference type="GO" id="GO:0051082">
    <property type="term" value="F:unfolded protein binding"/>
    <property type="evidence" value="ECO:0007669"/>
    <property type="project" value="UniProtKB-UniRule"/>
</dbReference>
<dbReference type="GO" id="GO:0140662">
    <property type="term" value="F:ATP-dependent protein folding chaperone"/>
    <property type="evidence" value="ECO:0007669"/>
    <property type="project" value="InterPro"/>
</dbReference>
<dbReference type="InterPro" id="IPR001404">
    <property type="entry name" value="Hsp90_fam"/>
</dbReference>
<feature type="binding site" evidence="11">
    <location>
        <position position="35"/>
    </location>
    <ligand>
        <name>ATP</name>
        <dbReference type="ChEBI" id="CHEBI:30616"/>
    </ligand>
</feature>
<evidence type="ECO:0000313" key="14">
    <source>
        <dbReference type="Proteomes" id="UP000028864"/>
    </source>
</evidence>
<keyword evidence="4 10" id="KW-0547">Nucleotide-binding</keyword>
<keyword evidence="7 10" id="KW-0143">Chaperone</keyword>
<evidence type="ECO:0000256" key="6">
    <source>
        <dbReference type="ARBA" id="ARBA00023016"/>
    </source>
</evidence>
<evidence type="ECO:0000313" key="13">
    <source>
        <dbReference type="EMBL" id="CDQ46225.1"/>
    </source>
</evidence>
<evidence type="ECO:0000256" key="7">
    <source>
        <dbReference type="ARBA" id="ARBA00023186"/>
    </source>
</evidence>
<dbReference type="Gene3D" id="3.40.50.11260">
    <property type="match status" value="1"/>
</dbReference>
<feature type="binding site" evidence="11">
    <location>
        <begin position="135"/>
        <end position="140"/>
    </location>
    <ligand>
        <name>ATP</name>
        <dbReference type="ChEBI" id="CHEBI:30616"/>
    </ligand>
</feature>
<dbReference type="SUPFAM" id="SSF54211">
    <property type="entry name" value="Ribosomal protein S5 domain 2-like"/>
    <property type="match status" value="1"/>
</dbReference>